<feature type="compositionally biased region" description="Polar residues" evidence="1">
    <location>
        <begin position="437"/>
        <end position="451"/>
    </location>
</feature>
<dbReference type="InterPro" id="IPR044294">
    <property type="entry name" value="Lipase-like"/>
</dbReference>
<evidence type="ECO:0000259" key="2">
    <source>
        <dbReference type="Pfam" id="PF05057"/>
    </source>
</evidence>
<evidence type="ECO:0000313" key="4">
    <source>
        <dbReference type="Proteomes" id="UP000008068"/>
    </source>
</evidence>
<dbReference type="InterPro" id="IPR029058">
    <property type="entry name" value="AB_hydrolase_fold"/>
</dbReference>
<organism evidence="4">
    <name type="scientific">Caenorhabditis brenneri</name>
    <name type="common">Nematode worm</name>
    <dbReference type="NCBI Taxonomy" id="135651"/>
    <lineage>
        <taxon>Eukaryota</taxon>
        <taxon>Metazoa</taxon>
        <taxon>Ecdysozoa</taxon>
        <taxon>Nematoda</taxon>
        <taxon>Chromadorea</taxon>
        <taxon>Rhabditida</taxon>
        <taxon>Rhabditina</taxon>
        <taxon>Rhabditomorpha</taxon>
        <taxon>Rhabditoidea</taxon>
        <taxon>Rhabditidae</taxon>
        <taxon>Peloderinae</taxon>
        <taxon>Caenorhabditis</taxon>
    </lineage>
</organism>
<feature type="region of interest" description="Disordered" evidence="1">
    <location>
        <begin position="416"/>
        <end position="517"/>
    </location>
</feature>
<dbReference type="Pfam" id="PF05057">
    <property type="entry name" value="DUF676"/>
    <property type="match status" value="1"/>
</dbReference>
<gene>
    <name evidence="3" type="ORF">CAEBREN_29792</name>
</gene>
<dbReference type="STRING" id="135651.G0PFX2"/>
<feature type="compositionally biased region" description="Low complexity" evidence="1">
    <location>
        <begin position="484"/>
        <end position="498"/>
    </location>
</feature>
<feature type="region of interest" description="Disordered" evidence="1">
    <location>
        <begin position="382"/>
        <end position="403"/>
    </location>
</feature>
<dbReference type="Gene3D" id="3.40.50.1820">
    <property type="entry name" value="alpha/beta hydrolase"/>
    <property type="match status" value="1"/>
</dbReference>
<dbReference type="eggNOG" id="KOG2205">
    <property type="taxonomic scope" value="Eukaryota"/>
</dbReference>
<evidence type="ECO:0000256" key="1">
    <source>
        <dbReference type="SAM" id="MobiDB-lite"/>
    </source>
</evidence>
<protein>
    <recommendedName>
        <fullName evidence="2">DUF676 domain-containing protein</fullName>
    </recommendedName>
</protein>
<dbReference type="EMBL" id="GL380388">
    <property type="protein sequence ID" value="EGT54635.1"/>
    <property type="molecule type" value="Genomic_DNA"/>
</dbReference>
<dbReference type="Proteomes" id="UP000008068">
    <property type="component" value="Unassembled WGS sequence"/>
</dbReference>
<dbReference type="InParanoid" id="G0PFX2"/>
<accession>G0PFX2</accession>
<feature type="domain" description="DUF676" evidence="2">
    <location>
        <begin position="616"/>
        <end position="728"/>
    </location>
</feature>
<dbReference type="AlphaFoldDB" id="G0PFX2"/>
<dbReference type="PANTHER" id="PTHR12482">
    <property type="entry name" value="LIPASE ROG1-RELATED-RELATED"/>
    <property type="match status" value="1"/>
</dbReference>
<dbReference type="InterPro" id="IPR007751">
    <property type="entry name" value="DUF676_lipase-like"/>
</dbReference>
<dbReference type="OrthoDB" id="273452at2759"/>
<feature type="compositionally biased region" description="Polar residues" evidence="1">
    <location>
        <begin position="459"/>
        <end position="476"/>
    </location>
</feature>
<dbReference type="HOGENOM" id="CLU_310846_0_0_1"/>
<keyword evidence="4" id="KW-1185">Reference proteome</keyword>
<name>G0PFX2_CAEBE</name>
<sequence length="814" mass="91818">MRIEAHQVFNVSIQLCEFFNVDLSDRGYYQVRLRPRKTVEIASVDISHDSEGDRDSGPRASNNILLAHVYQGAAVSKTIEVTYQHEKFDLDDWFHISVQFNSTLNLCETRKLEIEVELLYMDRYHPPQYEAFIKLTKRIVEIPLDPTRLVAAARSLYFESSYLSAITMCVYSSLVMVATRQRRANAAESSSSAKSTKLRRVYNSSAHALLFATRSIQQFIVRNSRLVNASVSVAILDVQNEMKASLVRFDSSDQPTSCVEADVAEWSTKITLIYQQMLILFKKSTELSQQLLLVFDKQRRAVFREAFWITERPIDKCSIKTPVAVLEHYKSIIKVDYLKKLPRCTIFCEETDCPGEFCPIIFEDVFSRSPDSMLQMNPNHEELKMPSSASMPVVKTHDKHKSFREKIRKETRKLIHPRRKSLDCSQSLSRKVDGGASSRNRTKTLMETTSPDGCGLLMKSTNIPSCSENKPSTYTEESALESPSCHSEPIASPSSSSEYGRCSAAGEPPESGTRLPLVSKESVTSSEVWMISPIYTYLNVLKVANALRASVSADDVLSFTAGPGGPSQVGTLSEADQKLTEEHPKDIMAAFELLREREAAKRMLREQAGYEGHLYSFMAHSLGGVIVRCAVGLAPEVEMQWMVDRCYTLMTINSPHLGLAYVPKHIHWGVQFVKWWKKSRSMEQLSFRDSVDFTSSFVYKTSLNSACGKFKHILLVGTPHDQLVPYMSSLLVPSKVSSDDHSQFGEAYREMMSACLNSIRNSEKSETLVRYTTFHQLGSSNAQKLTGRAAHVVALEDSIFIEKLFNISAVKYFV</sequence>
<dbReference type="SUPFAM" id="SSF53474">
    <property type="entry name" value="alpha/beta-Hydrolases"/>
    <property type="match status" value="1"/>
</dbReference>
<reference evidence="4" key="1">
    <citation type="submission" date="2011-07" db="EMBL/GenBank/DDBJ databases">
        <authorList>
            <consortium name="Caenorhabditis brenneri Sequencing and Analysis Consortium"/>
            <person name="Wilson R.K."/>
        </authorList>
    </citation>
    <scope>NUCLEOTIDE SEQUENCE [LARGE SCALE GENOMIC DNA]</scope>
    <source>
        <strain evidence="4">PB2801</strain>
    </source>
</reference>
<proteinExistence type="predicted"/>
<evidence type="ECO:0000313" key="3">
    <source>
        <dbReference type="EMBL" id="EGT54635.1"/>
    </source>
</evidence>
<dbReference type="PANTHER" id="PTHR12482:SF5">
    <property type="entry name" value="DUF676 DOMAIN-CONTAINING PROTEIN"/>
    <property type="match status" value="1"/>
</dbReference>